<feature type="transmembrane region" description="Helical" evidence="1">
    <location>
        <begin position="202"/>
        <end position="219"/>
    </location>
</feature>
<keyword evidence="3" id="KW-1185">Reference proteome</keyword>
<feature type="transmembrane region" description="Helical" evidence="1">
    <location>
        <begin position="98"/>
        <end position="125"/>
    </location>
</feature>
<proteinExistence type="predicted"/>
<dbReference type="RefSeq" id="WP_144863049.1">
    <property type="nucleotide sequence ID" value="NZ_LR213767.1"/>
</dbReference>
<keyword evidence="1" id="KW-1133">Transmembrane helix</keyword>
<accession>A0A563VPW1</accession>
<keyword evidence="1" id="KW-0812">Transmembrane</keyword>
<evidence type="ECO:0000256" key="1">
    <source>
        <dbReference type="SAM" id="Phobius"/>
    </source>
</evidence>
<dbReference type="Proteomes" id="UP000320055">
    <property type="component" value="Unassembled WGS sequence"/>
</dbReference>
<keyword evidence="1" id="KW-0472">Membrane</keyword>
<gene>
    <name evidence="2" type="ORF">H1P_20026</name>
</gene>
<protein>
    <recommendedName>
        <fullName evidence="4">Glycosyltransferase RgtA/B/C/D-like domain-containing protein</fullName>
    </recommendedName>
</protein>
<feature type="transmembrane region" description="Helical" evidence="1">
    <location>
        <begin position="368"/>
        <end position="390"/>
    </location>
</feature>
<organism evidence="2 3">
    <name type="scientific">Hyella patelloides LEGE 07179</name>
    <dbReference type="NCBI Taxonomy" id="945734"/>
    <lineage>
        <taxon>Bacteria</taxon>
        <taxon>Bacillati</taxon>
        <taxon>Cyanobacteriota</taxon>
        <taxon>Cyanophyceae</taxon>
        <taxon>Pleurocapsales</taxon>
        <taxon>Hyellaceae</taxon>
        <taxon>Hyella</taxon>
    </lineage>
</organism>
<reference evidence="2 3" key="1">
    <citation type="submission" date="2019-01" db="EMBL/GenBank/DDBJ databases">
        <authorList>
            <person name="Brito A."/>
        </authorList>
    </citation>
    <scope>NUCLEOTIDE SEQUENCE [LARGE SCALE GENOMIC DNA]</scope>
    <source>
        <strain evidence="2">1</strain>
    </source>
</reference>
<dbReference type="AlphaFoldDB" id="A0A563VPW1"/>
<evidence type="ECO:0000313" key="2">
    <source>
        <dbReference type="EMBL" id="VEP13419.1"/>
    </source>
</evidence>
<evidence type="ECO:0000313" key="3">
    <source>
        <dbReference type="Proteomes" id="UP000320055"/>
    </source>
</evidence>
<feature type="transmembrane region" description="Helical" evidence="1">
    <location>
        <begin position="304"/>
        <end position="326"/>
    </location>
</feature>
<evidence type="ECO:0008006" key="4">
    <source>
        <dbReference type="Google" id="ProtNLM"/>
    </source>
</evidence>
<feature type="transmembrane region" description="Helical" evidence="1">
    <location>
        <begin position="338"/>
        <end position="356"/>
    </location>
</feature>
<sequence length="557" mass="64498">MKLFLKSKSNFWLTVSIITAILFSLSGLKIALQSPYTVQDDARQYIFWMQQFNGNGFWQNDLIADYFKSVTPVGFTNLYRLVGSLGIDVFFFNKISTLIIGVTTTIYCFLVCVEIFPIPFAGFISSLLLNQNLWMVDDLSSGTPRAFIYVFLLAFIYYLLRQNLILCLLMILLQGLFYPQAVLISVMVLSLRLLQYQKPQKIELWGLFVSVIILAAYGFKTSNFAPVVTASQAKLLQEFLPEGRSAFFSDSFSGFWLTGRRSGFFTIEWQYSLMCIYGISLWWLQQYPNRFPLVKEIKPQIKVLLELFLASVLLFLLAHLLLFRLHLPARYTHHTQRIIIALIDGITIAVIFNKFISWIDNIFCKKSYVNISTRFICLIALICILLYPTYAVQSYPERLGYVTGESEELYQFLQQQPKDILIATLSKEADFIPSLAARSVLVAKEYAIPYHRGYYQQISQRVQDLISAQYSLEQNTLVDFIKKYNVDLLLIDNNSFTVEYLTNNQWLQQFKIETNRAIDLLKNKQKPILIHYSDRCNVFKTKNQILLDTSCIVKLIK</sequence>
<feature type="transmembrane region" description="Helical" evidence="1">
    <location>
        <begin position="12"/>
        <end position="32"/>
    </location>
</feature>
<feature type="transmembrane region" description="Helical" evidence="1">
    <location>
        <begin position="146"/>
        <end position="171"/>
    </location>
</feature>
<name>A0A563VPW1_9CYAN</name>
<dbReference type="EMBL" id="CAACVJ010000112">
    <property type="protein sequence ID" value="VEP13419.1"/>
    <property type="molecule type" value="Genomic_DNA"/>
</dbReference>
<dbReference type="OrthoDB" id="580859at2"/>